<keyword evidence="2 5" id="KW-0694">RNA-binding</keyword>
<comment type="subunit">
    <text evidence="5">Part of the 50S ribosomal subunit; part of the 5S rRNA/L5/L18/L25 subcomplex. Contacts the 5S rRNA. Binds to the 5S rRNA independently of L5 and L18.</text>
</comment>
<gene>
    <name evidence="5" type="primary">rplY</name>
    <name evidence="5" type="synonym">ctc</name>
    <name evidence="9" type="ORF">ACFSFW_09855</name>
</gene>
<dbReference type="Pfam" id="PF01386">
    <property type="entry name" value="Ribosomal_L25p"/>
    <property type="match status" value="1"/>
</dbReference>
<comment type="caution">
    <text evidence="9">The sequence shown here is derived from an EMBL/GenBank/DDBJ whole genome shotgun (WGS) entry which is preliminary data.</text>
</comment>
<proteinExistence type="inferred from homology"/>
<dbReference type="RefSeq" id="WP_388037594.1">
    <property type="nucleotide sequence ID" value="NZ_JBHUEK010000014.1"/>
</dbReference>
<comment type="function">
    <text evidence="5">This is one of the proteins that binds to the 5S RNA in the ribosome where it forms part of the central protuberance.</text>
</comment>
<evidence type="ECO:0000256" key="2">
    <source>
        <dbReference type="ARBA" id="ARBA00022884"/>
    </source>
</evidence>
<evidence type="ECO:0000313" key="10">
    <source>
        <dbReference type="Proteomes" id="UP001597227"/>
    </source>
</evidence>
<dbReference type="NCBIfam" id="TIGR00731">
    <property type="entry name" value="bL25_bact_ctc"/>
    <property type="match status" value="1"/>
</dbReference>
<dbReference type="InterPro" id="IPR037121">
    <property type="entry name" value="Ribosomal_bL25_C"/>
</dbReference>
<dbReference type="EMBL" id="JBHUEK010000014">
    <property type="protein sequence ID" value="MFD1778971.1"/>
    <property type="molecule type" value="Genomic_DNA"/>
</dbReference>
<feature type="compositionally biased region" description="Acidic residues" evidence="6">
    <location>
        <begin position="185"/>
        <end position="199"/>
    </location>
</feature>
<keyword evidence="3 5" id="KW-0689">Ribosomal protein</keyword>
<dbReference type="Pfam" id="PF14693">
    <property type="entry name" value="Ribosomal_TL5_C"/>
    <property type="match status" value="1"/>
</dbReference>
<evidence type="ECO:0000259" key="7">
    <source>
        <dbReference type="Pfam" id="PF01386"/>
    </source>
</evidence>
<organism evidence="9 10">
    <name type="scientific">Fredinandcohnia salidurans</name>
    <dbReference type="NCBI Taxonomy" id="2595041"/>
    <lineage>
        <taxon>Bacteria</taxon>
        <taxon>Bacillati</taxon>
        <taxon>Bacillota</taxon>
        <taxon>Bacilli</taxon>
        <taxon>Bacillales</taxon>
        <taxon>Bacillaceae</taxon>
        <taxon>Fredinandcohnia</taxon>
    </lineage>
</organism>
<evidence type="ECO:0000313" key="9">
    <source>
        <dbReference type="EMBL" id="MFD1778971.1"/>
    </source>
</evidence>
<protein>
    <recommendedName>
        <fullName evidence="5">Large ribosomal subunit protein bL25</fullName>
    </recommendedName>
    <alternativeName>
        <fullName evidence="5">General stress protein CTC</fullName>
    </alternativeName>
</protein>
<evidence type="ECO:0000256" key="6">
    <source>
        <dbReference type="SAM" id="MobiDB-lite"/>
    </source>
</evidence>
<feature type="region of interest" description="Disordered" evidence="6">
    <location>
        <begin position="179"/>
        <end position="215"/>
    </location>
</feature>
<dbReference type="InterPro" id="IPR020056">
    <property type="entry name" value="Rbsml_bL25/Gln-tRNA_synth_N"/>
</dbReference>
<comment type="similarity">
    <text evidence="5">Belongs to the bacterial ribosomal protein bL25 family. CTC subfamily.</text>
</comment>
<dbReference type="SUPFAM" id="SSF50715">
    <property type="entry name" value="Ribosomal protein L25-like"/>
    <property type="match status" value="1"/>
</dbReference>
<feature type="domain" description="Large ribosomal subunit protein bL25 beta" evidence="8">
    <location>
        <begin position="98"/>
        <end position="181"/>
    </location>
</feature>
<keyword evidence="10" id="KW-1185">Reference proteome</keyword>
<dbReference type="InterPro" id="IPR029751">
    <property type="entry name" value="Ribosomal_L25_dom"/>
</dbReference>
<dbReference type="CDD" id="cd00495">
    <property type="entry name" value="Ribosomal_L25_TL5_CTC"/>
    <property type="match status" value="1"/>
</dbReference>
<dbReference type="NCBIfam" id="NF004133">
    <property type="entry name" value="PRK05618.2-4"/>
    <property type="match status" value="1"/>
</dbReference>
<evidence type="ECO:0000256" key="4">
    <source>
        <dbReference type="ARBA" id="ARBA00023274"/>
    </source>
</evidence>
<keyword evidence="4 5" id="KW-0687">Ribonucleoprotein</keyword>
<accession>A0ABW4MMZ0</accession>
<dbReference type="HAMAP" id="MF_01334">
    <property type="entry name" value="Ribosomal_bL25_CTC"/>
    <property type="match status" value="1"/>
</dbReference>
<evidence type="ECO:0000256" key="5">
    <source>
        <dbReference type="HAMAP-Rule" id="MF_01334"/>
    </source>
</evidence>
<reference evidence="10" key="1">
    <citation type="journal article" date="2019" name="Int. J. Syst. Evol. Microbiol.">
        <title>The Global Catalogue of Microorganisms (GCM) 10K type strain sequencing project: providing services to taxonomists for standard genome sequencing and annotation.</title>
        <authorList>
            <consortium name="The Broad Institute Genomics Platform"/>
            <consortium name="The Broad Institute Genome Sequencing Center for Infectious Disease"/>
            <person name="Wu L."/>
            <person name="Ma J."/>
        </authorList>
    </citation>
    <scope>NUCLEOTIDE SEQUENCE [LARGE SCALE GENOMIC DNA]</scope>
    <source>
        <strain evidence="10">CCUG 15531</strain>
    </source>
</reference>
<dbReference type="InterPro" id="IPR011035">
    <property type="entry name" value="Ribosomal_bL25/Gln-tRNA_synth"/>
</dbReference>
<dbReference type="PANTHER" id="PTHR33284:SF1">
    <property type="entry name" value="RIBOSOMAL PROTEIN L25_GLN-TRNA SYNTHETASE, ANTI-CODON-BINDING DOMAIN-CONTAINING PROTEIN"/>
    <property type="match status" value="1"/>
</dbReference>
<dbReference type="InterPro" id="IPR020057">
    <property type="entry name" value="Ribosomal_bL25_b-dom"/>
</dbReference>
<evidence type="ECO:0000259" key="8">
    <source>
        <dbReference type="Pfam" id="PF14693"/>
    </source>
</evidence>
<dbReference type="Gene3D" id="2.170.120.20">
    <property type="entry name" value="Ribosomal protein L25, beta domain"/>
    <property type="match status" value="1"/>
</dbReference>
<keyword evidence="1 5" id="KW-0699">rRNA-binding</keyword>
<evidence type="ECO:0000256" key="3">
    <source>
        <dbReference type="ARBA" id="ARBA00022980"/>
    </source>
</evidence>
<dbReference type="InterPro" id="IPR020930">
    <property type="entry name" value="Ribosomal_uL5_bac-type"/>
</dbReference>
<dbReference type="InterPro" id="IPR001021">
    <property type="entry name" value="Ribosomal_bL25_long"/>
</dbReference>
<dbReference type="PANTHER" id="PTHR33284">
    <property type="entry name" value="RIBOSOMAL PROTEIN L25/GLN-TRNA SYNTHETASE, ANTI-CODON-BINDING DOMAIN-CONTAINING PROTEIN"/>
    <property type="match status" value="1"/>
</dbReference>
<feature type="domain" description="Large ribosomal subunit protein bL25 L25" evidence="7">
    <location>
        <begin position="5"/>
        <end position="90"/>
    </location>
</feature>
<dbReference type="Gene3D" id="2.40.240.10">
    <property type="entry name" value="Ribosomal Protein L25, Chain P"/>
    <property type="match status" value="1"/>
</dbReference>
<name>A0ABW4MMZ0_9BACI</name>
<sequence length="215" mass="23230">MSVVLEATERVKDKNSTLTKIRQAGNIPAVLNGPNQSQPIYVNSADFLKTIRTTGRNGIIKLAIENNQHSVMLQELQTDPIKSEIIHADFQIVNMSTEVTVDVNINLVGEASGVKDGGVLQQSIHSVSISALPTDIPQTIDVDVSNVEVGDVVKVEDIDTKGKFTINQDTSQVVASVLAPRQEEEISTGEEQEPGEPENLEGRETNESAEATEEG</sequence>
<dbReference type="GO" id="GO:0005840">
    <property type="term" value="C:ribosome"/>
    <property type="evidence" value="ECO:0007669"/>
    <property type="project" value="UniProtKB-KW"/>
</dbReference>
<dbReference type="Proteomes" id="UP001597227">
    <property type="component" value="Unassembled WGS sequence"/>
</dbReference>
<evidence type="ECO:0000256" key="1">
    <source>
        <dbReference type="ARBA" id="ARBA00022730"/>
    </source>
</evidence>